<protein>
    <submittedName>
        <fullName evidence="1">Uncharacterized protein</fullName>
    </submittedName>
</protein>
<keyword evidence="2" id="KW-1185">Reference proteome</keyword>
<gene>
    <name evidence="1" type="ORF">MRB53_002571</name>
</gene>
<dbReference type="Proteomes" id="UP001234297">
    <property type="component" value="Chromosome 1"/>
</dbReference>
<evidence type="ECO:0000313" key="1">
    <source>
        <dbReference type="EMBL" id="KAJ8649548.1"/>
    </source>
</evidence>
<sequence>MDEKEILVSSGVAPKEIVDSVYPMYFGASCAFAALQLLSTARGPMILCGEWSAIADRMLQGSAQLLGLLVWKAQGGEAMEGKVELLNKRKKAESEVALLKRMRTEDGKANEKVISIIATKEQSWISERKRLRQHIQALSNDLRAFETEKEEIMFNFNKEIEEKERLMQLKDEDLEEEICKRKELEERLRMAESVTEELRETAKKEAQDHSSELWKHKTAFIELVSNQRQLEAEMGRAIQQVDVTKQELNATLKQREEAVVIIQNFSLEIINLKKDSEQKDKILSAMLRKSKVDMDEKQTLLKEVKLSKARSKQAELETERWRVRCELRPDKNLRSNLSNTPDSRSDMFLESKRLASVAVASSHRWTGLKALKNGVNNGTFFFDYLEAGQRKELESISKTMSHATDGHFGQYSPGENVEHKITTNAKQSDDCIRLETEKYITILEQRHYEETDAFAEQMRLKDEKLEYFRWQLLSMELELKRLQSHIEGLDDNVSHFKEEIMKLEVLLSERDKELKSLKEKFSDFSMQSLHCRRRNSSDSTKHPEKNPDATQSEVKIIKRRMRENGQDQEVGEVGISGEVGTDIQESGDNKDFFESKSSEIRTGKEQKAKERTDNNISNIFKEDAEVRIQEQSKKELERVENSFEDQWQGVGVVVRAPADEIEVIEVCINQDHARENHLENNCPECETANKLPSVENSLVKKDSTCKMDLHALGVSYKIKRLKQQLFMVEKLAAAQALEKTTVKSNATGTLEICERRKTDEHGHQSKGIIMSLLNKHVKRYQNLEEKTNDLCKQMDEKDLEANSSRRHSSTIRTKEQTGALEHFLKEAFQLQRYMVAAGQKLMEIQSRIACSFAVTAEGLDKSVGINMRQVEDHIRTLFREIQRGLEIRIARIIGDIEGTLACEGIMNIRN</sequence>
<reference evidence="1 2" key="1">
    <citation type="journal article" date="2022" name="Hortic Res">
        <title>A haplotype resolved chromosomal level avocado genome allows analysis of novel avocado genes.</title>
        <authorList>
            <person name="Nath O."/>
            <person name="Fletcher S.J."/>
            <person name="Hayward A."/>
            <person name="Shaw L.M."/>
            <person name="Masouleh A.K."/>
            <person name="Furtado A."/>
            <person name="Henry R.J."/>
            <person name="Mitter N."/>
        </authorList>
    </citation>
    <scope>NUCLEOTIDE SEQUENCE [LARGE SCALE GENOMIC DNA]</scope>
    <source>
        <strain evidence="2">cv. Hass</strain>
    </source>
</reference>
<evidence type="ECO:0000313" key="2">
    <source>
        <dbReference type="Proteomes" id="UP001234297"/>
    </source>
</evidence>
<proteinExistence type="predicted"/>
<accession>A0ACC2MVL0</accession>
<organism evidence="1 2">
    <name type="scientific">Persea americana</name>
    <name type="common">Avocado</name>
    <dbReference type="NCBI Taxonomy" id="3435"/>
    <lineage>
        <taxon>Eukaryota</taxon>
        <taxon>Viridiplantae</taxon>
        <taxon>Streptophyta</taxon>
        <taxon>Embryophyta</taxon>
        <taxon>Tracheophyta</taxon>
        <taxon>Spermatophyta</taxon>
        <taxon>Magnoliopsida</taxon>
        <taxon>Magnoliidae</taxon>
        <taxon>Laurales</taxon>
        <taxon>Lauraceae</taxon>
        <taxon>Persea</taxon>
    </lineage>
</organism>
<comment type="caution">
    <text evidence="1">The sequence shown here is derived from an EMBL/GenBank/DDBJ whole genome shotgun (WGS) entry which is preliminary data.</text>
</comment>
<name>A0ACC2MVL0_PERAE</name>
<dbReference type="EMBL" id="CM056809">
    <property type="protein sequence ID" value="KAJ8649548.1"/>
    <property type="molecule type" value="Genomic_DNA"/>
</dbReference>